<feature type="region of interest" description="Disordered" evidence="3">
    <location>
        <begin position="241"/>
        <end position="268"/>
    </location>
</feature>
<feature type="binding site" evidence="2">
    <location>
        <position position="191"/>
    </location>
    <ligand>
        <name>substrate</name>
    </ligand>
</feature>
<feature type="binding site" evidence="2">
    <location>
        <position position="75"/>
    </location>
    <ligand>
        <name>substrate</name>
    </ligand>
</feature>
<dbReference type="GO" id="GO:0008834">
    <property type="term" value="F:ditrans,polycis-undecaprenyl-diphosphate synthase [(2E,6E)-farnesyl-diphosphate specific] activity"/>
    <property type="evidence" value="ECO:0007669"/>
    <property type="project" value="TreeGrafter"/>
</dbReference>
<feature type="binding site" evidence="2">
    <location>
        <position position="43"/>
    </location>
    <ligand>
        <name>substrate</name>
    </ligand>
</feature>
<dbReference type="GO" id="GO:0000287">
    <property type="term" value="F:magnesium ion binding"/>
    <property type="evidence" value="ECO:0007669"/>
    <property type="project" value="UniProtKB-UniRule"/>
</dbReference>
<dbReference type="PATRIC" id="fig|1454003.3.peg.567"/>
<dbReference type="GO" id="GO:0016094">
    <property type="term" value="P:polyprenol biosynthetic process"/>
    <property type="evidence" value="ECO:0007669"/>
    <property type="project" value="TreeGrafter"/>
</dbReference>
<organism evidence="4 5">
    <name type="scientific">Candidatus Accumulibacter appositus</name>
    <dbReference type="NCBI Taxonomy" id="1454003"/>
    <lineage>
        <taxon>Bacteria</taxon>
        <taxon>Pseudomonadati</taxon>
        <taxon>Pseudomonadota</taxon>
        <taxon>Betaproteobacteria</taxon>
        <taxon>Candidatus Accumulibacter</taxon>
    </lineage>
</organism>
<comment type="caution">
    <text evidence="4">The sequence shown here is derived from an EMBL/GenBank/DDBJ whole genome shotgun (WGS) entry which is preliminary data.</text>
</comment>
<dbReference type="Proteomes" id="UP000021816">
    <property type="component" value="Unassembled WGS sequence"/>
</dbReference>
<feature type="binding site" evidence="2">
    <location>
        <position position="39"/>
    </location>
    <ligand>
        <name>substrate</name>
    </ligand>
</feature>
<feature type="binding site" evidence="2">
    <location>
        <begin position="71"/>
        <end position="73"/>
    </location>
    <ligand>
        <name>substrate</name>
    </ligand>
</feature>
<feature type="binding site" evidence="2">
    <location>
        <position position="77"/>
    </location>
    <ligand>
        <name>substrate</name>
    </ligand>
</feature>
<dbReference type="AlphaFoldDB" id="A0A011QUB4"/>
<dbReference type="FunFam" id="3.40.1180.10:FF:000001">
    <property type="entry name" value="(2E,6E)-farnesyl-diphosphate-specific ditrans,polycis-undecaprenyl-diphosphate synthase"/>
    <property type="match status" value="1"/>
</dbReference>
<feature type="active site" description="Proton acceptor" evidence="2">
    <location>
        <position position="74"/>
    </location>
</feature>
<dbReference type="PANTHER" id="PTHR10291:SF0">
    <property type="entry name" value="DEHYDRODOLICHYL DIPHOSPHATE SYNTHASE 2"/>
    <property type="match status" value="1"/>
</dbReference>
<protein>
    <recommendedName>
        <fullName evidence="2">Isoprenyl transferase</fullName>
        <ecNumber evidence="2">2.5.1.-</ecNumber>
    </recommendedName>
</protein>
<evidence type="ECO:0000256" key="2">
    <source>
        <dbReference type="HAMAP-Rule" id="MF_01139"/>
    </source>
</evidence>
<dbReference type="CDD" id="cd00475">
    <property type="entry name" value="Cis_IPPS"/>
    <property type="match status" value="1"/>
</dbReference>
<comment type="function">
    <text evidence="2">Catalyzes the condensation of isopentenyl diphosphate (IPP) with allylic pyrophosphates generating different type of terpenoids.</text>
</comment>
<accession>A0A011QUB4</accession>
<dbReference type="NCBIfam" id="TIGR00055">
    <property type="entry name" value="uppS"/>
    <property type="match status" value="1"/>
</dbReference>
<evidence type="ECO:0000256" key="3">
    <source>
        <dbReference type="SAM" id="MobiDB-lite"/>
    </source>
</evidence>
<proteinExistence type="inferred from homology"/>
<dbReference type="STRING" id="1454003.AW10_00552"/>
<dbReference type="PROSITE" id="PS01066">
    <property type="entry name" value="UPP_SYNTHASE"/>
    <property type="match status" value="1"/>
</dbReference>
<feature type="binding site" evidence="2">
    <location>
        <begin position="27"/>
        <end position="30"/>
    </location>
    <ligand>
        <name>substrate</name>
    </ligand>
</feature>
<sequence>MALFASSTCDVPATSAVPRHVAIIMDGNGRWAKKRLLPRFAGHHRGVETVRATVRTCLERGIEFLTIFAFSSENWRRPQEEVSLLMQLFVRALKDEVSKLHRNGVRLRVIGDLSRFDADLQALIRSSEERTAGNRRLILTVAANYGGRWDILQAVNRMLLSEPEKSGEWAESDLAPHLAMSYAPEPDLFIRTGGEQRISNFLLWQLAYSEFYFTDLLWPEFDAAAFDAALASFQQRERRFGRTSEQLGQRVDDSPASTAAATSRRIDA</sequence>
<keyword evidence="2" id="KW-0460">Magnesium</keyword>
<comment type="similarity">
    <text evidence="2">Belongs to the UPP synthase family.</text>
</comment>
<evidence type="ECO:0000313" key="5">
    <source>
        <dbReference type="Proteomes" id="UP000021816"/>
    </source>
</evidence>
<dbReference type="HAMAP" id="MF_01139">
    <property type="entry name" value="ISPT"/>
    <property type="match status" value="1"/>
</dbReference>
<dbReference type="GO" id="GO:0005829">
    <property type="term" value="C:cytosol"/>
    <property type="evidence" value="ECO:0007669"/>
    <property type="project" value="TreeGrafter"/>
</dbReference>
<dbReference type="EMBL" id="JEMX01000011">
    <property type="protein sequence ID" value="EXI82444.1"/>
    <property type="molecule type" value="Genomic_DNA"/>
</dbReference>
<dbReference type="SUPFAM" id="SSF64005">
    <property type="entry name" value="Undecaprenyl diphosphate synthase"/>
    <property type="match status" value="1"/>
</dbReference>
<keyword evidence="1 2" id="KW-0808">Transferase</keyword>
<feature type="compositionally biased region" description="Low complexity" evidence="3">
    <location>
        <begin position="256"/>
        <end position="268"/>
    </location>
</feature>
<dbReference type="Gene3D" id="3.40.1180.10">
    <property type="entry name" value="Decaprenyl diphosphate synthase-like"/>
    <property type="match status" value="1"/>
</dbReference>
<evidence type="ECO:0000313" key="4">
    <source>
        <dbReference type="EMBL" id="EXI82444.1"/>
    </source>
</evidence>
<feature type="active site" evidence="2">
    <location>
        <position position="26"/>
    </location>
</feature>
<evidence type="ECO:0000256" key="1">
    <source>
        <dbReference type="ARBA" id="ARBA00022679"/>
    </source>
</evidence>
<feature type="binding site" evidence="2">
    <location>
        <position position="210"/>
    </location>
    <ligand>
        <name>Mg(2+)</name>
        <dbReference type="ChEBI" id="CHEBI:18420"/>
    </ligand>
</feature>
<gene>
    <name evidence="4" type="primary">ispU</name>
    <name evidence="4" type="ORF">AW10_00552</name>
</gene>
<dbReference type="Pfam" id="PF01255">
    <property type="entry name" value="Prenyltransf"/>
    <property type="match status" value="1"/>
</dbReference>
<name>A0A011QUB4_9PROT</name>
<feature type="binding site" evidence="2">
    <location>
        <position position="31"/>
    </location>
    <ligand>
        <name>substrate</name>
    </ligand>
</feature>
<dbReference type="PANTHER" id="PTHR10291">
    <property type="entry name" value="DEHYDRODOLICHYL DIPHOSPHATE SYNTHASE FAMILY MEMBER"/>
    <property type="match status" value="1"/>
</dbReference>
<dbReference type="InterPro" id="IPR001441">
    <property type="entry name" value="UPP_synth-like"/>
</dbReference>
<dbReference type="InterPro" id="IPR036424">
    <property type="entry name" value="UPP_synth-like_sf"/>
</dbReference>
<dbReference type="InterPro" id="IPR018520">
    <property type="entry name" value="UPP_synth-like_CS"/>
</dbReference>
<comment type="cofactor">
    <cofactor evidence="2">
        <name>Mg(2+)</name>
        <dbReference type="ChEBI" id="CHEBI:18420"/>
    </cofactor>
    <text evidence="2">Binds 2 magnesium ions per subunit.</text>
</comment>
<keyword evidence="2" id="KW-0479">Metal-binding</keyword>
<dbReference type="EC" id="2.5.1.-" evidence="2"/>
<reference evidence="4 5" key="1">
    <citation type="submission" date="2014-02" db="EMBL/GenBank/DDBJ databases">
        <title>Expanding our view of genomic diversity in Candidatus Accumulibacter clades.</title>
        <authorList>
            <person name="Skennerton C.T."/>
            <person name="Barr J.J."/>
            <person name="Slater F.R."/>
            <person name="Bond P.L."/>
            <person name="Tyson G.W."/>
        </authorList>
    </citation>
    <scope>NUCLEOTIDE SEQUENCE [LARGE SCALE GENOMIC DNA]</scope>
    <source>
        <strain evidence="5">BA-92</strain>
    </source>
</reference>
<feature type="binding site" evidence="2">
    <location>
        <begin position="197"/>
        <end position="199"/>
    </location>
    <ligand>
        <name>substrate</name>
    </ligand>
</feature>
<feature type="binding site" evidence="2">
    <location>
        <position position="26"/>
    </location>
    <ligand>
        <name>Mg(2+)</name>
        <dbReference type="ChEBI" id="CHEBI:18420"/>
    </ligand>
</feature>
<comment type="subunit">
    <text evidence="2">Homodimer.</text>
</comment>